<organism evidence="11 12">
    <name type="scientific">Hyalella azteca</name>
    <name type="common">Amphipod</name>
    <dbReference type="NCBI Taxonomy" id="294128"/>
    <lineage>
        <taxon>Eukaryota</taxon>
        <taxon>Metazoa</taxon>
        <taxon>Ecdysozoa</taxon>
        <taxon>Arthropoda</taxon>
        <taxon>Crustacea</taxon>
        <taxon>Multicrustacea</taxon>
        <taxon>Malacostraca</taxon>
        <taxon>Eumalacostraca</taxon>
        <taxon>Peracarida</taxon>
        <taxon>Amphipoda</taxon>
        <taxon>Senticaudata</taxon>
        <taxon>Talitrida</taxon>
        <taxon>Talitroidea</taxon>
        <taxon>Hyalellidae</taxon>
        <taxon>Hyalella</taxon>
    </lineage>
</organism>
<dbReference type="InterPro" id="IPR036915">
    <property type="entry name" value="Cyclin-like_sf"/>
</dbReference>
<dbReference type="GO" id="GO:0005667">
    <property type="term" value="C:transcription regulator complex"/>
    <property type="evidence" value="ECO:0007669"/>
    <property type="project" value="TreeGrafter"/>
</dbReference>
<feature type="compositionally biased region" description="Low complexity" evidence="8">
    <location>
        <begin position="669"/>
        <end position="687"/>
    </location>
</feature>
<evidence type="ECO:0000256" key="4">
    <source>
        <dbReference type="ARBA" id="ARBA00023015"/>
    </source>
</evidence>
<dbReference type="GO" id="GO:0000785">
    <property type="term" value="C:chromatin"/>
    <property type="evidence" value="ECO:0007669"/>
    <property type="project" value="TreeGrafter"/>
</dbReference>
<dbReference type="InterPro" id="IPR024599">
    <property type="entry name" value="RB_N"/>
</dbReference>
<sequence length="1145" mass="128285">MMESDQSEDDKNVNENNVRKQFQEMVLDLNLDQDTAEEAWSNYETLKLRYDMEGCQMFWVACSVFFSCRQRKLPTVGGRPETTVRGNCISLTRLLHFCKLTMVEFVRKTRLWLKMTHMDSEHVKFVDQLETKFAVSNNIYRKYRPIFLDLFVDPANDAPRPVRSRKQKKPPCNATEIYHFCWTLYILVKGRYPGITQDLVMLYSLLLSCIDHFYANIKSMGRMDLLNPHCEGYPKDKESNSINPDQLPDSIMDYLCRKFEGVVVETKVVRDYYWKPDMKRLVDAKLLKSSPNGLCLLECQNFEHNNKEVRNAYEAYLLTSGEFDDRMFLTNDKVLGLLDNNGSSPVPTAPVTPMPHLPKRGLMLPGDHHLMPQTPLSGRQDSPGNLLPKRQYSPLAAAATALNRLYSLVNGRTTGPSPTLASMLARVSPDPMSAIQELLTEMGTRFCKFYCSGDSTHNISPAQLKSSSQPESQKSSETTHGKPLERSHSANSIKTSSSYGPSLEFAKMRLRTAQILFFTFLESIIQDETKRGIDINVIVKQSLLFRTLFVCSIELVLTCYNDPRRFPWSLQVGEVPAYHFVRIIEPVVRSEQQCDNRLSRELVKHLKRIEEQILDMLAWQTNSPLWTILEQDPRGVPSCKDVNFSHLLDTVEKNEAPTNGNSAANGDDASSPGQSLGSQAAASSLMSPGNRTNQLSRPFSSPLQSPLSSAASERLGSSPSSCMNGSVKRALLFPPESPKKRLKAPNADNSTHVPPSASSVRPAADAAPVGKQMNDPAKLVEEDSSGMRPRRHGSLALFFRKVYNVANLRLGDLCDRLQIESELRRKIWTCLEYSIIQHTHLLRDRHLDQLIMCAVYIVCKVTNHPKEFQEIMKQYRCQPQADSLVYRSVLIKRISAETGAPVQPSETASRTNNLPPSGLTPVCDSNASSRSSRRSNLFPWQVNGTSTNFKNEERGDLIKFYNDVYVVETKMFALKFKPSNHDGVASNLPPLSPVPMVRITPGSPRRRISSSLPVYVQSLNLATCAAAVSPRHPLPYLFNLSPKKDLRAINSMVHLRANNGITNSGNYKRPLPANEDSAYKRPMAGISRRLSTVLDDRQRSSDSGLTESTSLPGSLSLSNGESDWAANVSSGATGSADQDENAPLP</sequence>
<evidence type="ECO:0000256" key="2">
    <source>
        <dbReference type="ARBA" id="ARBA00009475"/>
    </source>
</evidence>
<dbReference type="GO" id="GO:2000134">
    <property type="term" value="P:negative regulation of G1/S transition of mitotic cell cycle"/>
    <property type="evidence" value="ECO:0007669"/>
    <property type="project" value="TreeGrafter"/>
</dbReference>
<dbReference type="Gene3D" id="1.10.472.10">
    <property type="entry name" value="Cyclin-like"/>
    <property type="match status" value="2"/>
</dbReference>
<keyword evidence="7" id="KW-0131">Cell cycle</keyword>
<dbReference type="OMA" id="VYCQSTQ"/>
<feature type="compositionally biased region" description="Low complexity" evidence="8">
    <location>
        <begin position="694"/>
        <end position="712"/>
    </location>
</feature>
<reference evidence="12" key="1">
    <citation type="submission" date="2025-08" db="UniProtKB">
        <authorList>
            <consortium name="RefSeq"/>
        </authorList>
    </citation>
    <scope>IDENTIFICATION</scope>
    <source>
        <tissue evidence="12">Whole organism</tissue>
    </source>
</reference>
<dbReference type="SUPFAM" id="SSF47954">
    <property type="entry name" value="Cyclin-like"/>
    <property type="match status" value="2"/>
</dbReference>
<feature type="compositionally biased region" description="Low complexity" evidence="8">
    <location>
        <begin position="465"/>
        <end position="476"/>
    </location>
</feature>
<feature type="compositionally biased region" description="Polar residues" evidence="8">
    <location>
        <begin position="904"/>
        <end position="915"/>
    </location>
</feature>
<comment type="subcellular location">
    <subcellularLocation>
        <location evidence="1">Nucleus</location>
    </subcellularLocation>
</comment>
<dbReference type="Proteomes" id="UP000694843">
    <property type="component" value="Unplaced"/>
</dbReference>
<evidence type="ECO:0000259" key="10">
    <source>
        <dbReference type="SMART" id="SM01368"/>
    </source>
</evidence>
<dbReference type="InterPro" id="IPR002720">
    <property type="entry name" value="RB_A"/>
</dbReference>
<gene>
    <name evidence="12" type="primary">LOC108673324</name>
</gene>
<dbReference type="GO" id="GO:0030154">
    <property type="term" value="P:cell differentiation"/>
    <property type="evidence" value="ECO:0007669"/>
    <property type="project" value="TreeGrafter"/>
</dbReference>
<dbReference type="Pfam" id="PF01857">
    <property type="entry name" value="RB_B"/>
    <property type="match status" value="1"/>
</dbReference>
<comment type="similarity">
    <text evidence="2">Belongs to the retinoblastoma protein (RB) family.</text>
</comment>
<dbReference type="InterPro" id="IPR028309">
    <property type="entry name" value="RB_fam"/>
</dbReference>
<keyword evidence="11" id="KW-1185">Reference proteome</keyword>
<dbReference type="GO" id="GO:0000977">
    <property type="term" value="F:RNA polymerase II transcription regulatory region sequence-specific DNA binding"/>
    <property type="evidence" value="ECO:0007669"/>
    <property type="project" value="TreeGrafter"/>
</dbReference>
<dbReference type="PANTHER" id="PTHR13742">
    <property type="entry name" value="RETINOBLASTOMA-ASSOCIATED PROTEIN RB -RELATED"/>
    <property type="match status" value="1"/>
</dbReference>
<dbReference type="AlphaFoldDB" id="A0A8B7NSC9"/>
<protein>
    <submittedName>
        <fullName evidence="12">Retinoblastoma-like protein 2</fullName>
    </submittedName>
</protein>
<keyword evidence="6" id="KW-0539">Nucleus</keyword>
<keyword evidence="4" id="KW-0805">Transcription regulation</keyword>
<dbReference type="Pfam" id="PF01858">
    <property type="entry name" value="RB_A"/>
    <property type="match status" value="1"/>
</dbReference>
<feature type="domain" description="Retinoblastoma-associated protein A-box" evidence="10">
    <location>
        <begin position="393"/>
        <end position="629"/>
    </location>
</feature>
<dbReference type="Gene3D" id="1.10.472.140">
    <property type="match status" value="1"/>
</dbReference>
<dbReference type="OrthoDB" id="844594at2759"/>
<dbReference type="RefSeq" id="XP_018016617.1">
    <property type="nucleotide sequence ID" value="XM_018161128.2"/>
</dbReference>
<feature type="compositionally biased region" description="Polar residues" evidence="8">
    <location>
        <begin position="747"/>
        <end position="759"/>
    </location>
</feature>
<dbReference type="Pfam" id="PF11934">
    <property type="entry name" value="DUF3452"/>
    <property type="match status" value="1"/>
</dbReference>
<dbReference type="KEGG" id="hazt:108673324"/>
<evidence type="ECO:0000259" key="9">
    <source>
        <dbReference type="SMART" id="SM01367"/>
    </source>
</evidence>
<dbReference type="InterPro" id="IPR002719">
    <property type="entry name" value="RB_B"/>
</dbReference>
<evidence type="ECO:0000313" key="12">
    <source>
        <dbReference type="RefSeq" id="XP_018016617.1"/>
    </source>
</evidence>
<evidence type="ECO:0000256" key="1">
    <source>
        <dbReference type="ARBA" id="ARBA00004123"/>
    </source>
</evidence>
<evidence type="ECO:0000256" key="3">
    <source>
        <dbReference type="ARBA" id="ARBA00022491"/>
    </source>
</evidence>
<feature type="compositionally biased region" description="Polar residues" evidence="8">
    <location>
        <begin position="1101"/>
        <end position="1136"/>
    </location>
</feature>
<evidence type="ECO:0000256" key="7">
    <source>
        <dbReference type="ARBA" id="ARBA00023306"/>
    </source>
</evidence>
<keyword evidence="5" id="KW-0804">Transcription</keyword>
<evidence type="ECO:0000256" key="5">
    <source>
        <dbReference type="ARBA" id="ARBA00023163"/>
    </source>
</evidence>
<feature type="region of interest" description="Disordered" evidence="8">
    <location>
        <begin position="1059"/>
        <end position="1145"/>
    </location>
</feature>
<name>A0A8B7NSC9_HYAAZ</name>
<keyword evidence="3" id="KW-0678">Repressor</keyword>
<dbReference type="GO" id="GO:0005634">
    <property type="term" value="C:nucleus"/>
    <property type="evidence" value="ECO:0007669"/>
    <property type="project" value="UniProtKB-SubCell"/>
</dbReference>
<accession>A0A8B7NSC9</accession>
<dbReference type="GO" id="GO:0006357">
    <property type="term" value="P:regulation of transcription by RNA polymerase II"/>
    <property type="evidence" value="ECO:0007669"/>
    <property type="project" value="InterPro"/>
</dbReference>
<feature type="compositionally biased region" description="Basic and acidic residues" evidence="8">
    <location>
        <begin position="477"/>
        <end position="488"/>
    </location>
</feature>
<feature type="region of interest" description="Disordered" evidence="8">
    <location>
        <begin position="460"/>
        <end position="496"/>
    </location>
</feature>
<feature type="region of interest" description="Disordered" evidence="8">
    <location>
        <begin position="901"/>
        <end position="932"/>
    </location>
</feature>
<dbReference type="SMART" id="SM01367">
    <property type="entry name" value="DUF3452"/>
    <property type="match status" value="1"/>
</dbReference>
<proteinExistence type="inferred from homology"/>
<dbReference type="PANTHER" id="PTHR13742:SF17">
    <property type="entry name" value="RE32990P-RELATED"/>
    <property type="match status" value="1"/>
</dbReference>
<feature type="domain" description="Retinoblastoma-associated protein N-terminal" evidence="9">
    <location>
        <begin position="71"/>
        <end position="216"/>
    </location>
</feature>
<evidence type="ECO:0000313" key="11">
    <source>
        <dbReference type="Proteomes" id="UP000694843"/>
    </source>
</evidence>
<evidence type="ECO:0000256" key="6">
    <source>
        <dbReference type="ARBA" id="ARBA00023242"/>
    </source>
</evidence>
<dbReference type="GeneID" id="108673324"/>
<feature type="region of interest" description="Disordered" evidence="8">
    <location>
        <begin position="654"/>
        <end position="775"/>
    </location>
</feature>
<evidence type="ECO:0000256" key="8">
    <source>
        <dbReference type="SAM" id="MobiDB-lite"/>
    </source>
</evidence>
<dbReference type="SMART" id="SM01368">
    <property type="entry name" value="RB_A"/>
    <property type="match status" value="1"/>
</dbReference>
<feature type="compositionally biased region" description="Polar residues" evidence="8">
    <location>
        <begin position="715"/>
        <end position="724"/>
    </location>
</feature>